<evidence type="ECO:0000256" key="11">
    <source>
        <dbReference type="SAM" id="MobiDB-lite"/>
    </source>
</evidence>
<proteinExistence type="predicted"/>
<dbReference type="EMBL" id="GL732534">
    <property type="protein sequence ID" value="EFX84440.1"/>
    <property type="molecule type" value="Genomic_DNA"/>
</dbReference>
<evidence type="ECO:0000256" key="8">
    <source>
        <dbReference type="ARBA" id="ARBA00032174"/>
    </source>
</evidence>
<keyword evidence="4" id="KW-0963">Cytoplasm</keyword>
<evidence type="ECO:0000313" key="12">
    <source>
        <dbReference type="EMBL" id="EFX84440.1"/>
    </source>
</evidence>
<gene>
    <name evidence="12" type="ORF">DAPPUDRAFT_222961</name>
</gene>
<keyword evidence="13" id="KW-1185">Reference proteome</keyword>
<organism evidence="12 13">
    <name type="scientific">Daphnia pulex</name>
    <name type="common">Water flea</name>
    <dbReference type="NCBI Taxonomy" id="6669"/>
    <lineage>
        <taxon>Eukaryota</taxon>
        <taxon>Metazoa</taxon>
        <taxon>Ecdysozoa</taxon>
        <taxon>Arthropoda</taxon>
        <taxon>Crustacea</taxon>
        <taxon>Branchiopoda</taxon>
        <taxon>Diplostraca</taxon>
        <taxon>Cladocera</taxon>
        <taxon>Anomopoda</taxon>
        <taxon>Daphniidae</taxon>
        <taxon>Daphnia</taxon>
    </lineage>
</organism>
<evidence type="ECO:0000256" key="7">
    <source>
        <dbReference type="ARBA" id="ARBA00023242"/>
    </source>
</evidence>
<name>E9G7C0_DAPPU</name>
<dbReference type="eggNOG" id="ENOG502QTNQ">
    <property type="taxonomic scope" value="Eukaryota"/>
</dbReference>
<dbReference type="OrthoDB" id="6514304at2759"/>
<dbReference type="OMA" id="YPQTMPL"/>
<keyword evidence="7" id="KW-0539">Nucleus</keyword>
<dbReference type="Proteomes" id="UP000000305">
    <property type="component" value="Unassembled WGS sequence"/>
</dbReference>
<evidence type="ECO:0000256" key="3">
    <source>
        <dbReference type="ARBA" id="ARBA00014066"/>
    </source>
</evidence>
<evidence type="ECO:0000313" key="13">
    <source>
        <dbReference type="Proteomes" id="UP000000305"/>
    </source>
</evidence>
<keyword evidence="5" id="KW-0597">Phosphoprotein</keyword>
<dbReference type="HOGENOM" id="CLU_108643_0_0_1"/>
<keyword evidence="6" id="KW-0832">Ubl conjugation</keyword>
<feature type="region of interest" description="Disordered" evidence="11">
    <location>
        <begin position="1"/>
        <end position="32"/>
    </location>
</feature>
<reference evidence="12 13" key="1">
    <citation type="journal article" date="2011" name="Science">
        <title>The ecoresponsive genome of Daphnia pulex.</title>
        <authorList>
            <person name="Colbourne J.K."/>
            <person name="Pfrender M.E."/>
            <person name="Gilbert D."/>
            <person name="Thomas W.K."/>
            <person name="Tucker A."/>
            <person name="Oakley T.H."/>
            <person name="Tokishita S."/>
            <person name="Aerts A."/>
            <person name="Arnold G.J."/>
            <person name="Basu M.K."/>
            <person name="Bauer D.J."/>
            <person name="Caceres C.E."/>
            <person name="Carmel L."/>
            <person name="Casola C."/>
            <person name="Choi J.H."/>
            <person name="Detter J.C."/>
            <person name="Dong Q."/>
            <person name="Dusheyko S."/>
            <person name="Eads B.D."/>
            <person name="Frohlich T."/>
            <person name="Geiler-Samerotte K.A."/>
            <person name="Gerlach D."/>
            <person name="Hatcher P."/>
            <person name="Jogdeo S."/>
            <person name="Krijgsveld J."/>
            <person name="Kriventseva E.V."/>
            <person name="Kultz D."/>
            <person name="Laforsch C."/>
            <person name="Lindquist E."/>
            <person name="Lopez J."/>
            <person name="Manak J.R."/>
            <person name="Muller J."/>
            <person name="Pangilinan J."/>
            <person name="Patwardhan R.P."/>
            <person name="Pitluck S."/>
            <person name="Pritham E.J."/>
            <person name="Rechtsteiner A."/>
            <person name="Rho M."/>
            <person name="Rogozin I.B."/>
            <person name="Sakarya O."/>
            <person name="Salamov A."/>
            <person name="Schaack S."/>
            <person name="Shapiro H."/>
            <person name="Shiga Y."/>
            <person name="Skalitzky C."/>
            <person name="Smith Z."/>
            <person name="Souvorov A."/>
            <person name="Sung W."/>
            <person name="Tang Z."/>
            <person name="Tsuchiya D."/>
            <person name="Tu H."/>
            <person name="Vos H."/>
            <person name="Wang M."/>
            <person name="Wolf Y.I."/>
            <person name="Yamagata H."/>
            <person name="Yamada T."/>
            <person name="Ye Y."/>
            <person name="Shaw J.R."/>
            <person name="Andrews J."/>
            <person name="Crease T.J."/>
            <person name="Tang H."/>
            <person name="Lucas S.M."/>
            <person name="Robertson H.M."/>
            <person name="Bork P."/>
            <person name="Koonin E.V."/>
            <person name="Zdobnov E.M."/>
            <person name="Grigoriev I.V."/>
            <person name="Lynch M."/>
            <person name="Boore J.L."/>
        </authorList>
    </citation>
    <scope>NUCLEOTIDE SEQUENCE [LARGE SCALE GENOMIC DNA]</scope>
</reference>
<comment type="function">
    <text evidence="10">In unstressed cells, promotes SIAH1-mediated polyubiquitination and degradation of the serine/threonine-protein kinase HIPK2, probably by acting as a loading factor that potentiates complex formation between HIPK2 and ubiquitin ligase SIAH1. In response to DNA damage, localizes to the nucleus following phosphorylation by HIPK2 and modulates the expression of a subset of TP53/p53 target genes by binding to TP53 at target gene promoters. This limits the expression of a number of cell death-mediating TP53 target genes, reducing DNA damage-induced cell death. Enhances the binding of transcription factor TCF7L2/TCF4, a Wnt signaling pathway effector, to the promoters of target genes. Plays a role in stress granule formation.</text>
</comment>
<dbReference type="GO" id="GO:0016607">
    <property type="term" value="C:nuclear speck"/>
    <property type="evidence" value="ECO:0007669"/>
    <property type="project" value="UniProtKB-SubCell"/>
</dbReference>
<evidence type="ECO:0000256" key="2">
    <source>
        <dbReference type="ARBA" id="ARBA00004324"/>
    </source>
</evidence>
<evidence type="ECO:0000256" key="10">
    <source>
        <dbReference type="ARBA" id="ARBA00045449"/>
    </source>
</evidence>
<evidence type="ECO:0000256" key="4">
    <source>
        <dbReference type="ARBA" id="ARBA00022490"/>
    </source>
</evidence>
<dbReference type="PANTHER" id="PTHR31638">
    <property type="entry name" value="DAZ-ASSOCIATED PROTEIN 2"/>
    <property type="match status" value="1"/>
</dbReference>
<dbReference type="PANTHER" id="PTHR31638:SF3">
    <property type="entry name" value="DAZ-ASSOCIATED PROTEIN 2"/>
    <property type="match status" value="1"/>
</dbReference>
<comment type="subcellular location">
    <subcellularLocation>
        <location evidence="1">Cytoplasm</location>
        <location evidence="1">Stress granule</location>
    </subcellularLocation>
    <subcellularLocation>
        <location evidence="2">Nucleus speckle</location>
    </subcellularLocation>
</comment>
<dbReference type="InterPro" id="IPR022730">
    <property type="entry name" value="DAZ_assoc-2"/>
</dbReference>
<evidence type="ECO:0000256" key="6">
    <source>
        <dbReference type="ARBA" id="ARBA00022843"/>
    </source>
</evidence>
<dbReference type="AlphaFoldDB" id="E9G7C0"/>
<sequence length="194" mass="21114">MPKKNDKKAAAYPTQQQQQHVGPPQLAYPMYPPGNNMANPAVAVASSPYNPYVPVMSGMPPPPPSYDQAMHHPVAPPNYNASYIPVQHIQQQQQVPMNAPGPYYQPYQSYQSHQPHQPQVHVQQVHPQATFVVPKAFDAGARFDSTSQVRVPPPPPGVAPNAAQLAHGSGHNVVLGQRQDRFFTGGSDGGATFW</sequence>
<dbReference type="InParanoid" id="E9G7C0"/>
<evidence type="ECO:0000256" key="5">
    <source>
        <dbReference type="ARBA" id="ARBA00022553"/>
    </source>
</evidence>
<dbReference type="GO" id="GO:0010494">
    <property type="term" value="C:cytoplasmic stress granule"/>
    <property type="evidence" value="ECO:0007669"/>
    <property type="project" value="UniProtKB-SubCell"/>
</dbReference>
<accession>E9G7C0</accession>
<evidence type="ECO:0000256" key="1">
    <source>
        <dbReference type="ARBA" id="ARBA00004210"/>
    </source>
</evidence>
<dbReference type="KEGG" id="dpx:DAPPUDRAFT_222961"/>
<protein>
    <recommendedName>
        <fullName evidence="3">DAZ-associated protein 2</fullName>
    </recommendedName>
    <alternativeName>
        <fullName evidence="8">Deleted in azoospermia-associated protein 2</fullName>
    </alternativeName>
    <alternativeName>
        <fullName evidence="9">Proline-rich transcript in brain protein</fullName>
    </alternativeName>
</protein>
<dbReference type="Pfam" id="PF11029">
    <property type="entry name" value="DAZAP2"/>
    <property type="match status" value="1"/>
</dbReference>
<evidence type="ECO:0000256" key="9">
    <source>
        <dbReference type="ARBA" id="ARBA00034352"/>
    </source>
</evidence>